<evidence type="ECO:0000313" key="3">
    <source>
        <dbReference type="Proteomes" id="UP000479190"/>
    </source>
</evidence>
<dbReference type="EMBL" id="CADCXV010000858">
    <property type="protein sequence ID" value="CAB0037511.1"/>
    <property type="molecule type" value="Genomic_DNA"/>
</dbReference>
<dbReference type="AlphaFoldDB" id="A0A6H5IPN6"/>
<evidence type="ECO:0000313" key="2">
    <source>
        <dbReference type="EMBL" id="CAB0037511.1"/>
    </source>
</evidence>
<feature type="region of interest" description="Disordered" evidence="1">
    <location>
        <begin position="134"/>
        <end position="154"/>
    </location>
</feature>
<accession>A0A6H5IPN6</accession>
<sequence>MKQTIVCCILPCSVVIYRLHTRNVLVRMMASSKSLIDGSLTNETIRSDGPRLIKGISLFRDTNLYRRTPTLLCWTRRTRARKYADSKVDKTSLEDEELSEISPAAAATHACVALYSSYIQILLSIEVRQSARASPRANQSSCLGPAPSDTERPHRKANLFAFERSTTNKQRV</sequence>
<evidence type="ECO:0000256" key="1">
    <source>
        <dbReference type="SAM" id="MobiDB-lite"/>
    </source>
</evidence>
<dbReference type="Proteomes" id="UP000479190">
    <property type="component" value="Unassembled WGS sequence"/>
</dbReference>
<proteinExistence type="predicted"/>
<reference evidence="2 3" key="1">
    <citation type="submission" date="2020-02" db="EMBL/GenBank/DDBJ databases">
        <authorList>
            <person name="Ferguson B K."/>
        </authorList>
    </citation>
    <scope>NUCLEOTIDE SEQUENCE [LARGE SCALE GENOMIC DNA]</scope>
</reference>
<protein>
    <submittedName>
        <fullName evidence="2">Uncharacterized protein</fullName>
    </submittedName>
</protein>
<name>A0A6H5IPN6_9HYME</name>
<organism evidence="2 3">
    <name type="scientific">Trichogramma brassicae</name>
    <dbReference type="NCBI Taxonomy" id="86971"/>
    <lineage>
        <taxon>Eukaryota</taxon>
        <taxon>Metazoa</taxon>
        <taxon>Ecdysozoa</taxon>
        <taxon>Arthropoda</taxon>
        <taxon>Hexapoda</taxon>
        <taxon>Insecta</taxon>
        <taxon>Pterygota</taxon>
        <taxon>Neoptera</taxon>
        <taxon>Endopterygota</taxon>
        <taxon>Hymenoptera</taxon>
        <taxon>Apocrita</taxon>
        <taxon>Proctotrupomorpha</taxon>
        <taxon>Chalcidoidea</taxon>
        <taxon>Trichogrammatidae</taxon>
        <taxon>Trichogramma</taxon>
    </lineage>
</organism>
<gene>
    <name evidence="2" type="ORF">TBRA_LOCUS9338</name>
</gene>
<keyword evidence="3" id="KW-1185">Reference proteome</keyword>